<dbReference type="InterPro" id="IPR008042">
    <property type="entry name" value="Retrotrans_Pao"/>
</dbReference>
<feature type="region of interest" description="Disordered" evidence="1">
    <location>
        <begin position="67"/>
        <end position="89"/>
    </location>
</feature>
<evidence type="ECO:0000313" key="4">
    <source>
        <dbReference type="Proteomes" id="UP001328107"/>
    </source>
</evidence>
<feature type="non-terminal residue" evidence="3">
    <location>
        <position position="1"/>
    </location>
</feature>
<dbReference type="Pfam" id="PF05380">
    <property type="entry name" value="Peptidase_A17"/>
    <property type="match status" value="1"/>
</dbReference>
<dbReference type="AlphaFoldDB" id="A0AAN4ZSK3"/>
<reference evidence="4" key="1">
    <citation type="submission" date="2022-10" db="EMBL/GenBank/DDBJ databases">
        <title>Genome assembly of Pristionchus species.</title>
        <authorList>
            <person name="Yoshida K."/>
            <person name="Sommer R.J."/>
        </authorList>
    </citation>
    <scope>NUCLEOTIDE SEQUENCE [LARGE SCALE GENOMIC DNA]</scope>
    <source>
        <strain evidence="4">RS5460</strain>
    </source>
</reference>
<evidence type="ECO:0000256" key="1">
    <source>
        <dbReference type="SAM" id="MobiDB-lite"/>
    </source>
</evidence>
<evidence type="ECO:0000256" key="2">
    <source>
        <dbReference type="SAM" id="Phobius"/>
    </source>
</evidence>
<feature type="compositionally biased region" description="Basic and acidic residues" evidence="1">
    <location>
        <begin position="79"/>
        <end position="88"/>
    </location>
</feature>
<sequence length="308" mass="35237">GWLAPALLPVRRFVQKIIDLPWDESLSADLQQEWNSIADELADRELIIPRRIPGSQAELHAFRSPTRVVGRGGRSQARQLREEGDRRFSTHRRMQTTAAFVLRFARRTTMTQGIPVHSEYLQPHPQESESRILTAQERSTADRWLIAEATKEYSPHPEIVRKFGLEKDGETWRACTAETTAEETLNTYALPRHDRYWFKTDLGRLVVEANEMVTEIQATLRRWKLNPVADLETCSLHKEEKVRLRADLALVTILGRSPLENARQSIPVLVKNVVDIAVMSPQSALIFLFTLVIIVYVVSIVRTKAKAD</sequence>
<proteinExistence type="predicted"/>
<keyword evidence="4" id="KW-1185">Reference proteome</keyword>
<accession>A0AAN4ZSK3</accession>
<keyword evidence="2" id="KW-1133">Transmembrane helix</keyword>
<dbReference type="EMBL" id="BTRK01000003">
    <property type="protein sequence ID" value="GMR44366.1"/>
    <property type="molecule type" value="Genomic_DNA"/>
</dbReference>
<keyword evidence="2" id="KW-0812">Transmembrane</keyword>
<gene>
    <name evidence="3" type="ORF">PMAYCL1PPCAC_14561</name>
</gene>
<name>A0AAN4ZSK3_9BILA</name>
<comment type="caution">
    <text evidence="3">The sequence shown here is derived from an EMBL/GenBank/DDBJ whole genome shotgun (WGS) entry which is preliminary data.</text>
</comment>
<feature type="transmembrane region" description="Helical" evidence="2">
    <location>
        <begin position="284"/>
        <end position="301"/>
    </location>
</feature>
<organism evidence="3 4">
    <name type="scientific">Pristionchus mayeri</name>
    <dbReference type="NCBI Taxonomy" id="1317129"/>
    <lineage>
        <taxon>Eukaryota</taxon>
        <taxon>Metazoa</taxon>
        <taxon>Ecdysozoa</taxon>
        <taxon>Nematoda</taxon>
        <taxon>Chromadorea</taxon>
        <taxon>Rhabditida</taxon>
        <taxon>Rhabditina</taxon>
        <taxon>Diplogasteromorpha</taxon>
        <taxon>Diplogasteroidea</taxon>
        <taxon>Neodiplogasteridae</taxon>
        <taxon>Pristionchus</taxon>
    </lineage>
</organism>
<protein>
    <submittedName>
        <fullName evidence="3">Uncharacterized protein</fullName>
    </submittedName>
</protein>
<dbReference type="Proteomes" id="UP001328107">
    <property type="component" value="Unassembled WGS sequence"/>
</dbReference>
<evidence type="ECO:0000313" key="3">
    <source>
        <dbReference type="EMBL" id="GMR44366.1"/>
    </source>
</evidence>
<keyword evidence="2" id="KW-0472">Membrane</keyword>